<evidence type="ECO:0000313" key="1">
    <source>
        <dbReference type="EMBL" id="MCI3272123.1"/>
    </source>
</evidence>
<keyword evidence="2" id="KW-1185">Reference proteome</keyword>
<accession>A0ABS9Y4J2</accession>
<gene>
    <name evidence="1" type="ORF">MQP27_13475</name>
</gene>
<dbReference type="RefSeq" id="WP_242765292.1">
    <property type="nucleotide sequence ID" value="NZ_JALDAY010000004.1"/>
</dbReference>
<dbReference type="EMBL" id="JALDAY010000004">
    <property type="protein sequence ID" value="MCI3272123.1"/>
    <property type="molecule type" value="Genomic_DNA"/>
</dbReference>
<comment type="caution">
    <text evidence="1">The sequence shown here is derived from an EMBL/GenBank/DDBJ whole genome shotgun (WGS) entry which is preliminary data.</text>
</comment>
<organism evidence="1 2">
    <name type="scientific">Streptomyces cylindrosporus</name>
    <dbReference type="NCBI Taxonomy" id="2927583"/>
    <lineage>
        <taxon>Bacteria</taxon>
        <taxon>Bacillati</taxon>
        <taxon>Actinomycetota</taxon>
        <taxon>Actinomycetes</taxon>
        <taxon>Kitasatosporales</taxon>
        <taxon>Streptomycetaceae</taxon>
        <taxon>Streptomyces</taxon>
    </lineage>
</organism>
<name>A0ABS9Y4J2_9ACTN</name>
<evidence type="ECO:0000313" key="2">
    <source>
        <dbReference type="Proteomes" id="UP001165269"/>
    </source>
</evidence>
<proteinExistence type="predicted"/>
<protein>
    <submittedName>
        <fullName evidence="1">Uncharacterized protein</fullName>
    </submittedName>
</protein>
<sequence length="211" mass="22976">MSEPIRIAISESQGPIPGGTVESTGGNILETVGWGSTCPGCEKVPAAGEKITKIFYVWWHATCGAAYLRSTAADEAWLALAHQLERAPSRFNNAETKAIIRNLLRLVGAATTVPDSPDGRRIQGDTAIARALPADDETQFANVVDAFHHSDLYAAFLQVEQRYPGELPVVAGVRMWGLLDGEQQARYTNEILGAYVELVRIQRAEDREEGL</sequence>
<dbReference type="Proteomes" id="UP001165269">
    <property type="component" value="Unassembled WGS sequence"/>
</dbReference>
<reference evidence="1" key="1">
    <citation type="submission" date="2022-03" db="EMBL/GenBank/DDBJ databases">
        <title>Streptomyces 7R015 and 7R016 isolated from Barleria lupulina in Thailand.</title>
        <authorList>
            <person name="Kanchanasin P."/>
            <person name="Phongsopitanun W."/>
            <person name="Tanasupawat S."/>
        </authorList>
    </citation>
    <scope>NUCLEOTIDE SEQUENCE</scope>
    <source>
        <strain evidence="1">7R015</strain>
    </source>
</reference>